<proteinExistence type="predicted"/>
<comment type="caution">
    <text evidence="2">The sequence shown here is derived from an EMBL/GenBank/DDBJ whole genome shotgun (WGS) entry which is preliminary data.</text>
</comment>
<dbReference type="RefSeq" id="WP_239087285.1">
    <property type="nucleotide sequence ID" value="NZ_BOMK01000012.1"/>
</dbReference>
<reference evidence="2 3" key="1">
    <citation type="submission" date="2020-08" db="EMBL/GenBank/DDBJ databases">
        <title>Sequencing the genomes of 1000 actinobacteria strains.</title>
        <authorList>
            <person name="Klenk H.-P."/>
        </authorList>
    </citation>
    <scope>NUCLEOTIDE SEQUENCE [LARGE SCALE GENOMIC DNA]</scope>
    <source>
        <strain evidence="2 3">DSM 43149</strain>
    </source>
</reference>
<feature type="region of interest" description="Disordered" evidence="1">
    <location>
        <begin position="13"/>
        <end position="34"/>
    </location>
</feature>
<evidence type="ECO:0000313" key="2">
    <source>
        <dbReference type="EMBL" id="MBB4762473.1"/>
    </source>
</evidence>
<organism evidence="2 3">
    <name type="scientific">Actinoplanes digitatis</name>
    <dbReference type="NCBI Taxonomy" id="1868"/>
    <lineage>
        <taxon>Bacteria</taxon>
        <taxon>Bacillati</taxon>
        <taxon>Actinomycetota</taxon>
        <taxon>Actinomycetes</taxon>
        <taxon>Micromonosporales</taxon>
        <taxon>Micromonosporaceae</taxon>
        <taxon>Actinoplanes</taxon>
    </lineage>
</organism>
<feature type="compositionally biased region" description="Low complexity" evidence="1">
    <location>
        <begin position="13"/>
        <end position="30"/>
    </location>
</feature>
<evidence type="ECO:0000256" key="1">
    <source>
        <dbReference type="SAM" id="MobiDB-lite"/>
    </source>
</evidence>
<dbReference type="Proteomes" id="UP000578112">
    <property type="component" value="Unassembled WGS sequence"/>
</dbReference>
<gene>
    <name evidence="2" type="ORF">BJ971_003029</name>
</gene>
<sequence>MSLFLLSGCAQSAGSGAGTQSSTTAPGSSAVPGDDDALMLRVEQTGGFVGPDMLAGRMPQISVYADGRVIFDGPVPAVYPGPALPNVQVVTISPDALGTLIDKAVAAGVEEGADFGHPGVADAPTTEITVRTVAGEQTVAAEALNEAQADDPMLTAPQKQARKKLLAFTEELNRLTSQPAGGTPQQYRPETLAAIVRPYVEPGDGLPERPKAVVWPGPALPGESLNPAVGLGCVAATGKQLDAVLAAAKDANAATPWTSGGDAYSLRLRPLLPDETGCADLKAAR</sequence>
<accession>A0A7W7MPU9</accession>
<keyword evidence="3" id="KW-1185">Reference proteome</keyword>
<evidence type="ECO:0000313" key="3">
    <source>
        <dbReference type="Proteomes" id="UP000578112"/>
    </source>
</evidence>
<protein>
    <submittedName>
        <fullName evidence="2">Uncharacterized protein</fullName>
    </submittedName>
</protein>
<name>A0A7W7MPU9_9ACTN</name>
<dbReference type="AlphaFoldDB" id="A0A7W7MPU9"/>
<dbReference type="EMBL" id="JACHNH010000001">
    <property type="protein sequence ID" value="MBB4762473.1"/>
    <property type="molecule type" value="Genomic_DNA"/>
</dbReference>